<keyword evidence="7 10" id="KW-0720">Serine protease</keyword>
<feature type="active site" description="Charge relay system" evidence="9 10">
    <location>
        <position position="207"/>
    </location>
</feature>
<evidence type="ECO:0000256" key="3">
    <source>
        <dbReference type="ARBA" id="ARBA00022525"/>
    </source>
</evidence>
<dbReference type="Gene3D" id="2.60.40.2310">
    <property type="match status" value="1"/>
</dbReference>
<dbReference type="SUPFAM" id="SSF52025">
    <property type="entry name" value="PA domain"/>
    <property type="match status" value="1"/>
</dbReference>
<keyword evidence="4 10" id="KW-0645">Protease</keyword>
<dbReference type="PROSITE" id="PS00138">
    <property type="entry name" value="SUBTILASE_SER"/>
    <property type="match status" value="1"/>
</dbReference>
<evidence type="ECO:0000256" key="4">
    <source>
        <dbReference type="ARBA" id="ARBA00022670"/>
    </source>
</evidence>
<gene>
    <name evidence="17" type="ORF">EXE57_01665</name>
</gene>
<dbReference type="Pfam" id="PF17766">
    <property type="entry name" value="fn3_6"/>
    <property type="match status" value="1"/>
</dbReference>
<keyword evidence="8" id="KW-0325">Glycoprotein</keyword>
<evidence type="ECO:0000256" key="2">
    <source>
        <dbReference type="ARBA" id="ARBA00011073"/>
    </source>
</evidence>
<protein>
    <submittedName>
        <fullName evidence="17">DUF11 domain-containing protein</fullName>
    </submittedName>
</protein>
<dbReference type="CDD" id="cd02120">
    <property type="entry name" value="PA_subtilisin_like"/>
    <property type="match status" value="1"/>
</dbReference>
<evidence type="ECO:0000256" key="5">
    <source>
        <dbReference type="ARBA" id="ARBA00022729"/>
    </source>
</evidence>
<dbReference type="Pfam" id="PF00082">
    <property type="entry name" value="Peptidase_S8"/>
    <property type="match status" value="1"/>
</dbReference>
<evidence type="ECO:0000259" key="13">
    <source>
        <dbReference type="Pfam" id="PF00082"/>
    </source>
</evidence>
<dbReference type="Gene3D" id="3.50.30.30">
    <property type="match status" value="1"/>
</dbReference>
<evidence type="ECO:0000256" key="7">
    <source>
        <dbReference type="ARBA" id="ARBA00022825"/>
    </source>
</evidence>
<evidence type="ECO:0000256" key="10">
    <source>
        <dbReference type="PROSITE-ProRule" id="PRU01240"/>
    </source>
</evidence>
<dbReference type="InterPro" id="IPR023827">
    <property type="entry name" value="Peptidase_S8_Asp-AS"/>
</dbReference>
<dbReference type="InterPro" id="IPR045051">
    <property type="entry name" value="SBT"/>
</dbReference>
<feature type="domain" description="PA" evidence="14">
    <location>
        <begin position="455"/>
        <end position="539"/>
    </location>
</feature>
<evidence type="ECO:0000256" key="11">
    <source>
        <dbReference type="RuleBase" id="RU003355"/>
    </source>
</evidence>
<dbReference type="Gene3D" id="2.60.40.740">
    <property type="match status" value="1"/>
</dbReference>
<evidence type="ECO:0000259" key="15">
    <source>
        <dbReference type="Pfam" id="PF05922"/>
    </source>
</evidence>
<feature type="signal peptide" evidence="12">
    <location>
        <begin position="1"/>
        <end position="24"/>
    </location>
</feature>
<comment type="similarity">
    <text evidence="2 10 11">Belongs to the peptidase S8 family.</text>
</comment>
<dbReference type="InterPro" id="IPR046450">
    <property type="entry name" value="PA_dom_sf"/>
</dbReference>
<evidence type="ECO:0000256" key="9">
    <source>
        <dbReference type="PIRSR" id="PIRSR615500-1"/>
    </source>
</evidence>
<evidence type="ECO:0000256" key="8">
    <source>
        <dbReference type="ARBA" id="ARBA00023180"/>
    </source>
</evidence>
<accession>A0A4P7GHG7</accession>
<evidence type="ECO:0000259" key="16">
    <source>
        <dbReference type="Pfam" id="PF17766"/>
    </source>
</evidence>
<keyword evidence="6 10" id="KW-0378">Hydrolase</keyword>
<dbReference type="CDD" id="cd04852">
    <property type="entry name" value="Peptidases_S8_3"/>
    <property type="match status" value="1"/>
</dbReference>
<dbReference type="Gene3D" id="2.60.40.2030">
    <property type="match status" value="1"/>
</dbReference>
<dbReference type="InterPro" id="IPR003137">
    <property type="entry name" value="PA_domain"/>
</dbReference>
<dbReference type="PROSITE" id="PS51892">
    <property type="entry name" value="SUBTILASE"/>
    <property type="match status" value="1"/>
</dbReference>
<dbReference type="EMBL" id="CP038267">
    <property type="protein sequence ID" value="QBR91117.1"/>
    <property type="molecule type" value="Genomic_DNA"/>
</dbReference>
<dbReference type="InterPro" id="IPR015500">
    <property type="entry name" value="Peptidase_S8_subtilisin-rel"/>
</dbReference>
<dbReference type="Proteomes" id="UP000294894">
    <property type="component" value="Chromosome"/>
</dbReference>
<dbReference type="Pfam" id="PF05922">
    <property type="entry name" value="Inhibitor_I9"/>
    <property type="match status" value="1"/>
</dbReference>
<dbReference type="Gene3D" id="3.40.50.200">
    <property type="entry name" value="Peptidase S8/S53 domain"/>
    <property type="match status" value="1"/>
</dbReference>
<dbReference type="InterPro" id="IPR041469">
    <property type="entry name" value="Subtilisin-like_FN3"/>
</dbReference>
<dbReference type="SUPFAM" id="SSF52743">
    <property type="entry name" value="Subtilisin-like"/>
    <property type="match status" value="1"/>
</dbReference>
<dbReference type="Pfam" id="PF02225">
    <property type="entry name" value="PA"/>
    <property type="match status" value="1"/>
</dbReference>
<sequence length="1472" mass="152863">MIRRTIAATAAAVLMIGLVPAADAAPGEAAPDQRVPKLKQADATLTESRDKGAVLSLGEGSGRELYLVQLEDAAVPTYTGGVKGLAPVQAEGRAFAPEAGRERAYRDYVVDQQAELRSGIAEVTGSAPRVRFSYTDALNGMAVSLTREEAREVAGLDGVAAVQVDEERQLQTDVGPEWIGAPSIWDGTATPSGDGTKGEGVVAGILDSGINAANPSFHDVVPVEDGGDGYDHENPRGSGTYVGVCDSTNPNYNPDFECNDKLIGAWDFAPADNAAVGYAYDEDGHGTHTASTTAGNQVDATTYSAEEDPAERFQTTENIKGVAPHANVIAYDVCAGGCPLTAIIAGIDQAIADEVDVINYSIGSAAPSNPWSDPDALGFLNARAAGIHVATSAGNSGPGAATVGSPGDVPWMTTVGATQHNRQWQANVEGITADGGATHPDIQGLAFANASDGAYPLVDAADLGSNLCIASELAGEDLTGQIVVCERGNTGRVEKGQVVADLGAEGMVLMNDAASGDSLNADPHALPAVHITHDDGVALEEWMDTVEGEQASLSGGVEYIGDDVADIMAGFSSRGPNRAVELISPSISAPGVDILAGNGVDNEVSWGFISGTSMASPHVAGSFALLAAEHPDWTPAEAQSALMTTSFTDVTDTDGSEADWFDMGSGRADLTKAADAGLVLDVTEEDYRASDPTLGGDVKELNTASMANSQCLETCTWTRTVTATETGAGDWTAAGAAVSDGIDVTVEPASFTLAAGETQEITVTADVTGSSTEDYQFGNVTLMPAGGSEAPAAHLPVAALPSTGVFAQDSIDIDTRRDAGSQESEPIEAVEITDLDIEANGLVPAEVQELAVPQDTTNDDPYDGNGTQFVTVTAPEGATRLIANLTDATAPDFDLFVGKGDTPSAATEVASSASGGSAESVDLPLGEGDAGTWWVLVQNWEASSPTATDTVDLETAVVAGDAGNLRAEGPATNPVGEPFTIRTFWDEPEMDAGETWYGSVTISAAPGGSEIGTLPVTVNRFEDDVTKTVDAESAAPGDTLTYTVDVLPNVTPEDLTYTFEDTLPEGTTYVEGSGPDGATFEDGVLGWTAEMPSPVGVEKPYDVTTSANDPSCVHPFSGEAEFVDLGEFGIGTDPAVEGDSVLFTAFASDSFGFYEDSHQGLGFTDDGFVTYGDEGYGGNPFINQEVPNAALPNNLAAGLWQDMQLLHDAGSDAGVRIAQAGDLKLIQFDGMRLAGDKSGRLGTTDFQVAQVAGSRDLAFAYDNVDGPIDDVTIGTENADGSNGQALVNSGDASGTIGDDTVVCMTYNTLFDPAQFTYQVTVDEGVAGGQVLTNALVHTTDNEGAQPVTVEEDVTVEEALAAVTVVKRRDAKEPRRDGVVVFRRPASAVGERLTVSYDVSGTARRGRDFRGLDGTVTFRAQARTARELVKVVNRRGKQPTRVVKVRLTPEETYTLGRPRVARVRILDASRRGR</sequence>
<dbReference type="RefSeq" id="WP_135073397.1">
    <property type="nucleotide sequence ID" value="NZ_CP038267.1"/>
</dbReference>
<feature type="domain" description="Subtilisin-like protease fibronectin type-III" evidence="16">
    <location>
        <begin position="700"/>
        <end position="782"/>
    </location>
</feature>
<dbReference type="Gene3D" id="2.60.120.380">
    <property type="match status" value="1"/>
</dbReference>
<evidence type="ECO:0000256" key="1">
    <source>
        <dbReference type="ARBA" id="ARBA00004613"/>
    </source>
</evidence>
<feature type="active site" description="Charge relay system" evidence="9 10">
    <location>
        <position position="285"/>
    </location>
</feature>
<name>A0A4P7GHG7_9ACTN</name>
<feature type="domain" description="Peptidase S8/S53" evidence="13">
    <location>
        <begin position="198"/>
        <end position="651"/>
    </location>
</feature>
<dbReference type="SUPFAM" id="SSF141072">
    <property type="entry name" value="CalX-like"/>
    <property type="match status" value="1"/>
</dbReference>
<reference evidence="17 18" key="1">
    <citation type="submission" date="2019-03" db="EMBL/GenBank/DDBJ databases">
        <title>Three New Species of Nocardioides, Nocardioides euryhalodurans sp. nov., Nocardioides seonyuensis sp. nov. and Nocardioides eburneoflavus sp. nov., Iolated from Soil.</title>
        <authorList>
            <person name="Roh S.G."/>
            <person name="Lee C."/>
            <person name="Kim M.-K."/>
            <person name="Kim S.B."/>
        </authorList>
    </citation>
    <scope>NUCLEOTIDE SEQUENCE [LARGE SCALE GENOMIC DNA]</scope>
    <source>
        <strain evidence="17 18">MMS17-SY117</strain>
    </source>
</reference>
<keyword evidence="5 12" id="KW-0732">Signal</keyword>
<dbReference type="OrthoDB" id="614750at2"/>
<feature type="chain" id="PRO_5020587100" evidence="12">
    <location>
        <begin position="25"/>
        <end position="1472"/>
    </location>
</feature>
<dbReference type="PRINTS" id="PR00723">
    <property type="entry name" value="SUBTILISIN"/>
</dbReference>
<dbReference type="InterPro" id="IPR034197">
    <property type="entry name" value="Peptidases_S8_3"/>
</dbReference>
<dbReference type="PROSITE" id="PS00136">
    <property type="entry name" value="SUBTILASE_ASP"/>
    <property type="match status" value="1"/>
</dbReference>
<dbReference type="InterPro" id="IPR036852">
    <property type="entry name" value="Peptidase_S8/S53_dom_sf"/>
</dbReference>
<evidence type="ECO:0000256" key="6">
    <source>
        <dbReference type="ARBA" id="ARBA00022801"/>
    </source>
</evidence>
<organism evidence="17 18">
    <name type="scientific">Nocardioides euryhalodurans</name>
    <dbReference type="NCBI Taxonomy" id="2518370"/>
    <lineage>
        <taxon>Bacteria</taxon>
        <taxon>Bacillati</taxon>
        <taxon>Actinomycetota</taxon>
        <taxon>Actinomycetes</taxon>
        <taxon>Propionibacteriales</taxon>
        <taxon>Nocardioidaceae</taxon>
        <taxon>Nocardioides</taxon>
    </lineage>
</organism>
<dbReference type="InterPro" id="IPR038081">
    <property type="entry name" value="CalX-like_sf"/>
</dbReference>
<dbReference type="GO" id="GO:0004252">
    <property type="term" value="F:serine-type endopeptidase activity"/>
    <property type="evidence" value="ECO:0007669"/>
    <property type="project" value="UniProtKB-UniRule"/>
</dbReference>
<dbReference type="InterPro" id="IPR023828">
    <property type="entry name" value="Peptidase_S8_Ser-AS"/>
</dbReference>
<dbReference type="InterPro" id="IPR047589">
    <property type="entry name" value="DUF11_rpt"/>
</dbReference>
<evidence type="ECO:0000259" key="14">
    <source>
        <dbReference type="Pfam" id="PF02225"/>
    </source>
</evidence>
<evidence type="ECO:0000313" key="18">
    <source>
        <dbReference type="Proteomes" id="UP000294894"/>
    </source>
</evidence>
<evidence type="ECO:0000256" key="12">
    <source>
        <dbReference type="SAM" id="SignalP"/>
    </source>
</evidence>
<proteinExistence type="inferred from homology"/>
<comment type="subcellular location">
    <subcellularLocation>
        <location evidence="1">Secreted</location>
    </subcellularLocation>
</comment>
<dbReference type="GO" id="GO:0005576">
    <property type="term" value="C:extracellular region"/>
    <property type="evidence" value="ECO:0007669"/>
    <property type="project" value="UniProtKB-SubCell"/>
</dbReference>
<keyword evidence="18" id="KW-1185">Reference proteome</keyword>
<dbReference type="NCBIfam" id="TIGR01451">
    <property type="entry name" value="B_ant_repeat"/>
    <property type="match status" value="1"/>
</dbReference>
<dbReference type="GO" id="GO:0006508">
    <property type="term" value="P:proteolysis"/>
    <property type="evidence" value="ECO:0007669"/>
    <property type="project" value="UniProtKB-KW"/>
</dbReference>
<keyword evidence="3" id="KW-0964">Secreted</keyword>
<feature type="active site" description="Charge relay system" evidence="9 10">
    <location>
        <position position="613"/>
    </location>
</feature>
<evidence type="ECO:0000313" key="17">
    <source>
        <dbReference type="EMBL" id="QBR91117.1"/>
    </source>
</evidence>
<dbReference type="PANTHER" id="PTHR10795">
    <property type="entry name" value="PROPROTEIN CONVERTASE SUBTILISIN/KEXIN"/>
    <property type="match status" value="1"/>
</dbReference>
<feature type="domain" description="Inhibitor I9" evidence="15">
    <location>
        <begin position="124"/>
        <end position="171"/>
    </location>
</feature>
<dbReference type="KEGG" id="noy:EXE57_01665"/>
<dbReference type="InterPro" id="IPR010259">
    <property type="entry name" value="S8pro/Inhibitor_I9"/>
</dbReference>
<dbReference type="InterPro" id="IPR000209">
    <property type="entry name" value="Peptidase_S8/S53_dom"/>
</dbReference>